<accession>A0A5A9N730</accession>
<feature type="region of interest" description="Disordered" evidence="1">
    <location>
        <begin position="1090"/>
        <end position="1185"/>
    </location>
</feature>
<sequence>MGLLTALCAAAGTATLHCSGCRGNSVHGTGTQRAKCQSDSTRDVQGIISRHINGVKHILFNRLSGNEVEKEEMEVKSILKRSQSLRSVSTDRGLTRTEAGLRDKCKSVSQLVEQYQNSHGSKTKTVDSGHIKHRMSLPVTPITLNDADGKLKSPVRKPDISAMSRTSPLSRSKSMENLPKRRPVGTTALRELFESKVSIQPWSRTNNMPHEPVATAKAQAVPNNNNTISQAEVNNSHDKQDEKTEVDQMTSKDARRNPITSRSERRKTISGIDTERRSILEEDKRRSVADFRDSSALHGREITSISVKTLSALYLSRVAAAEPARNLFKPMAEGAQNISQQHLIEYEKENVSESIPPINHLEVNVEECERPFTSPVPTRETMYHLHQRRQKCELKRLLKHTCPELKNVDSLVDEELADILNTDPDKDTGYQSSDVQSRRWLFENQAIRDLQDVRSTSGLSEEPMCSSHYDDNKLQCVFETKTQLNEAEEVTSEESIKVDVKATRKMFEIQSADSSKERQITCPKRNLVYEEQRRSEQKPKTDSCDFTDGTKTSNIDHNNLTSVTDTNEVFVGVSRAKQVFENRSHDQENMSTSFDSFSKEEEMLKANVKNRAQMFESTPLDKINQQTKEESETMLESMQDTLISLWNFNIIQSEGSILEANETGHVRKARYSFTKDSKPEVHDEEILTGSMKSIMLQGLPGTNLNPIVTFLKEDSQGNVEIHKVDVPTHLLPFNVLQDKDCRIANVVQITEDLLGREKSMSKGVLIQDRGIETREITVYALFSHSEESTRMMEDCKSVSSNQIIILEPENKDVKIDISCTTGTVRANSSATDLEPSRTINVQLVRSCIEKGDLGHLKHLQKTDEDISGPSEEKEKTNEIISGNVKNITVLFSTNVNDTSLNLESAKSKELKVSSTESVKTTKNEELMQTQDEKHSVMGRKGQFFQDQNITDDGAVLQAELVDVVEDDELLNLQTAIRNLHHATMEAKALQQSVQDKLHPETNQIQQITDPGSACHELTEVKEDSNTIEDKEPLQTSKREQEEESDDGMRGSIQAALESLGKSNFNVTKGDFRAAMIYRNSVKAYAGHKKVTYDQSSDRTAEETKKSSSGLQTEQQVLNRPPEGVDTASCQMPSENKTLTKQMHVSTNTPPKKRKTPIGPKPAIPPKPDHLKMKPNPNDCDTKADHKGELKTTLSNQPNGEIKDPSTCPKSCTDPMSYKDVLCKNLQVSGDTCDSSVNIKIIDGPMQAVDESLKSSAERFTGFHATLQNFGAKVGGSVAPVKPKRIKMANDQEKNSTENMKNNIEIQRVDITPQCNGSPHVSTSSCEAYKREKNDKCDDEQKSEVVRRKKKTRRETEDERRQRLSVHMDEIMKGNVTAVIDIFDKLKKQEELKTILSKVEEIEDDTNEVNVSSFINIFENVPDWVVPQEETSGSKTVMRERRVGNSVSPVEPEMMSSMQAAFGDLEKAGAEIIHLKEQTLARLMDIEEAIKKALYSVSTLKSDSDIVGLSGLFRESMVAVQGSPNSGNIRKISIGSSKSPKAQNGQATIPVSNPECLIPTTNQRSVSPASPSFISIQSAARKPEESETSPEKAKELKHQCCCTASSDRKQCANPRRQISVLEVQTAPDERVIGTKTISENYEKMDCFGNKFYSSSTSTVVTTQPETRTTSKKFITTSPATTEIVTYPRINTPLIREDMPPIFSQQLRKHAQHVGNLSIPWKEWWLINKFFTKPVSAASTAKRNSVLKATLLSTGNSTVFSTTSSSSGGRATMMKALAVNNIKTVGYRGMALTSFKATEQV</sequence>
<dbReference type="EMBL" id="SOYY01000022">
    <property type="protein sequence ID" value="KAA0704766.1"/>
    <property type="molecule type" value="Genomic_DNA"/>
</dbReference>
<feature type="region of interest" description="Disordered" evidence="1">
    <location>
        <begin position="530"/>
        <end position="560"/>
    </location>
</feature>
<feature type="compositionally biased region" description="Basic and acidic residues" evidence="1">
    <location>
        <begin position="530"/>
        <end position="543"/>
    </location>
</feature>
<dbReference type="GO" id="GO:0051015">
    <property type="term" value="F:actin filament binding"/>
    <property type="evidence" value="ECO:0007669"/>
    <property type="project" value="TreeGrafter"/>
</dbReference>
<feature type="region of interest" description="Disordered" evidence="1">
    <location>
        <begin position="1308"/>
        <end position="1360"/>
    </location>
</feature>
<feature type="region of interest" description="Disordered" evidence="1">
    <location>
        <begin position="1521"/>
        <end position="1592"/>
    </location>
</feature>
<dbReference type="GO" id="GO:0001725">
    <property type="term" value="C:stress fiber"/>
    <property type="evidence" value="ECO:0007669"/>
    <property type="project" value="TreeGrafter"/>
</dbReference>
<feature type="region of interest" description="Disordered" evidence="1">
    <location>
        <begin position="1020"/>
        <end position="1049"/>
    </location>
</feature>
<gene>
    <name evidence="2" type="ORF">E1301_Tti000919</name>
</gene>
<feature type="compositionally biased region" description="Polar residues" evidence="1">
    <location>
        <begin position="1127"/>
        <end position="1149"/>
    </location>
</feature>
<evidence type="ECO:0000313" key="3">
    <source>
        <dbReference type="Proteomes" id="UP000324632"/>
    </source>
</evidence>
<dbReference type="PANTHER" id="PTHR22591">
    <property type="entry name" value="XIN"/>
    <property type="match status" value="1"/>
</dbReference>
<feature type="compositionally biased region" description="Basic and acidic residues" evidence="1">
    <location>
        <begin position="1327"/>
        <end position="1345"/>
    </location>
</feature>
<feature type="region of interest" description="Disordered" evidence="1">
    <location>
        <begin position="142"/>
        <end position="180"/>
    </location>
</feature>
<feature type="compositionally biased region" description="Polar residues" evidence="1">
    <location>
        <begin position="549"/>
        <end position="560"/>
    </location>
</feature>
<feature type="compositionally biased region" description="Polar residues" evidence="1">
    <location>
        <begin position="1558"/>
        <end position="1577"/>
    </location>
</feature>
<keyword evidence="3" id="KW-1185">Reference proteome</keyword>
<organism evidence="2 3">
    <name type="scientific">Triplophysa tibetana</name>
    <dbReference type="NCBI Taxonomy" id="1572043"/>
    <lineage>
        <taxon>Eukaryota</taxon>
        <taxon>Metazoa</taxon>
        <taxon>Chordata</taxon>
        <taxon>Craniata</taxon>
        <taxon>Vertebrata</taxon>
        <taxon>Euteleostomi</taxon>
        <taxon>Actinopterygii</taxon>
        <taxon>Neopterygii</taxon>
        <taxon>Teleostei</taxon>
        <taxon>Ostariophysi</taxon>
        <taxon>Cypriniformes</taxon>
        <taxon>Nemacheilidae</taxon>
        <taxon>Triplophysa</taxon>
    </lineage>
</organism>
<feature type="region of interest" description="Disordered" evidence="1">
    <location>
        <begin position="913"/>
        <end position="935"/>
    </location>
</feature>
<proteinExistence type="predicted"/>
<dbReference type="InterPro" id="IPR030072">
    <property type="entry name" value="XIRP1/XIRP2"/>
</dbReference>
<feature type="compositionally biased region" description="Basic and acidic residues" evidence="1">
    <location>
        <begin position="919"/>
        <end position="935"/>
    </location>
</feature>
<feature type="compositionally biased region" description="Basic and acidic residues" evidence="1">
    <location>
        <begin position="1580"/>
        <end position="1592"/>
    </location>
</feature>
<feature type="region of interest" description="Disordered" evidence="1">
    <location>
        <begin position="228"/>
        <end position="273"/>
    </location>
</feature>
<feature type="compositionally biased region" description="Polar residues" evidence="1">
    <location>
        <begin position="163"/>
        <end position="172"/>
    </location>
</feature>
<feature type="compositionally biased region" description="Polar residues" evidence="1">
    <location>
        <begin position="1312"/>
        <end position="1325"/>
    </location>
</feature>
<feature type="compositionally biased region" description="Basic and acidic residues" evidence="1">
    <location>
        <begin position="1020"/>
        <end position="1040"/>
    </location>
</feature>
<dbReference type="PANTHER" id="PTHR22591:SF2">
    <property type="entry name" value="XIN ACTIN-BINDING REPEAT-CONTAINING PROTEIN 1"/>
    <property type="match status" value="1"/>
</dbReference>
<name>A0A5A9N730_9TELE</name>
<feature type="compositionally biased region" description="Polar residues" evidence="1">
    <location>
        <begin position="1521"/>
        <end position="1550"/>
    </location>
</feature>
<evidence type="ECO:0000256" key="1">
    <source>
        <dbReference type="SAM" id="MobiDB-lite"/>
    </source>
</evidence>
<protein>
    <submittedName>
        <fullName evidence="2">Xin actin-binding repeat-containing protein 1</fullName>
    </submittedName>
</protein>
<feature type="compositionally biased region" description="Basic and acidic residues" evidence="1">
    <location>
        <begin position="1095"/>
        <end position="1105"/>
    </location>
</feature>
<reference evidence="2 3" key="1">
    <citation type="journal article" date="2019" name="Mol. Ecol. Resour.">
        <title>Chromosome-level genome assembly of Triplophysa tibetana, a fish adapted to the harsh high-altitude environment of the Tibetan Plateau.</title>
        <authorList>
            <person name="Yang X."/>
            <person name="Liu H."/>
            <person name="Ma Z."/>
            <person name="Zou Y."/>
            <person name="Zou M."/>
            <person name="Mao Y."/>
            <person name="Li X."/>
            <person name="Wang H."/>
            <person name="Chen T."/>
            <person name="Wang W."/>
            <person name="Yang R."/>
        </authorList>
    </citation>
    <scope>NUCLEOTIDE SEQUENCE [LARGE SCALE GENOMIC DNA]</scope>
    <source>
        <strain evidence="2">TTIB1903HZAU</strain>
        <tissue evidence="2">Muscle</tissue>
    </source>
</reference>
<feature type="compositionally biased region" description="Basic and acidic residues" evidence="1">
    <location>
        <begin position="235"/>
        <end position="273"/>
    </location>
</feature>
<dbReference type="Proteomes" id="UP000324632">
    <property type="component" value="Chromosome 22"/>
</dbReference>
<dbReference type="GO" id="GO:0007015">
    <property type="term" value="P:actin filament organization"/>
    <property type="evidence" value="ECO:0007669"/>
    <property type="project" value="TreeGrafter"/>
</dbReference>
<feature type="compositionally biased region" description="Basic and acidic residues" evidence="1">
    <location>
        <begin position="147"/>
        <end position="159"/>
    </location>
</feature>
<feature type="compositionally biased region" description="Polar residues" evidence="1">
    <location>
        <begin position="1106"/>
        <end position="1117"/>
    </location>
</feature>
<evidence type="ECO:0000313" key="2">
    <source>
        <dbReference type="EMBL" id="KAA0704766.1"/>
    </source>
</evidence>
<comment type="caution">
    <text evidence="2">The sequence shown here is derived from an EMBL/GenBank/DDBJ whole genome shotgun (WGS) entry which is preliminary data.</text>
</comment>
<dbReference type="GO" id="GO:0005925">
    <property type="term" value="C:focal adhesion"/>
    <property type="evidence" value="ECO:0007669"/>
    <property type="project" value="TreeGrafter"/>
</dbReference>